<reference evidence="1" key="1">
    <citation type="submission" date="2013-12" db="EMBL/GenBank/DDBJ databases">
        <authorList>
            <person name="Genoscope - CEA"/>
        </authorList>
    </citation>
    <scope>NUCLEOTIDE SEQUENCE</scope>
    <source>
        <strain evidence="1">CBS 1993</strain>
    </source>
</reference>
<dbReference type="Proteomes" id="UP000019384">
    <property type="component" value="Unassembled WGS sequence"/>
</dbReference>
<proteinExistence type="predicted"/>
<evidence type="ECO:0000313" key="2">
    <source>
        <dbReference type="Proteomes" id="UP000019384"/>
    </source>
</evidence>
<accession>W6MPU9</accession>
<dbReference type="RefSeq" id="XP_022460353.1">
    <property type="nucleotide sequence ID" value="XM_022601070.1"/>
</dbReference>
<name>W6MPU9_9ASCO</name>
<dbReference type="HOGENOM" id="CLU_2146247_0_0_1"/>
<gene>
    <name evidence="1" type="ORF">KUCA_T00004345001</name>
</gene>
<sequence>MKVVPEACLYTSCGKNNTWSLQCHILCSIEEYCATFGFRVCTTWLVKMGGRGPLAEGFCGWLSCRLVEITPANSSEIICYRVKTFPLDFVSALVLFFSEILTNGSVNLVSQL</sequence>
<dbReference type="EMBL" id="HG793129">
    <property type="protein sequence ID" value="CDK28363.1"/>
    <property type="molecule type" value="Genomic_DNA"/>
</dbReference>
<organism evidence="1 2">
    <name type="scientific">Kuraishia capsulata CBS 1993</name>
    <dbReference type="NCBI Taxonomy" id="1382522"/>
    <lineage>
        <taxon>Eukaryota</taxon>
        <taxon>Fungi</taxon>
        <taxon>Dikarya</taxon>
        <taxon>Ascomycota</taxon>
        <taxon>Saccharomycotina</taxon>
        <taxon>Pichiomycetes</taxon>
        <taxon>Pichiales</taxon>
        <taxon>Pichiaceae</taxon>
        <taxon>Kuraishia</taxon>
    </lineage>
</organism>
<reference evidence="1" key="2">
    <citation type="submission" date="2014-02" db="EMBL/GenBank/DDBJ databases">
        <title>Complete DNA sequence of /Kuraishia capsulata/ illustrates novel genomic features among budding yeasts (/Saccharomycotina/).</title>
        <authorList>
            <person name="Morales L."/>
            <person name="Noel B."/>
            <person name="Porcel B."/>
            <person name="Marcet-Houben M."/>
            <person name="Hullo M-F."/>
            <person name="Sacerdot C."/>
            <person name="Tekaia F."/>
            <person name="Leh-Louis V."/>
            <person name="Despons L."/>
            <person name="Khanna V."/>
            <person name="Aury J-M."/>
            <person name="Barbe V."/>
            <person name="Couloux A."/>
            <person name="Labadie K."/>
            <person name="Pelletier E."/>
            <person name="Souciet J-L."/>
            <person name="Boekhout T."/>
            <person name="Gabaldon T."/>
            <person name="Wincker P."/>
            <person name="Dujon B."/>
        </authorList>
    </citation>
    <scope>NUCLEOTIDE SEQUENCE</scope>
    <source>
        <strain evidence="1">CBS 1993</strain>
    </source>
</reference>
<protein>
    <submittedName>
        <fullName evidence="1">Uncharacterized protein</fullName>
    </submittedName>
</protein>
<keyword evidence="2" id="KW-1185">Reference proteome</keyword>
<dbReference type="GeneID" id="34521741"/>
<dbReference type="AlphaFoldDB" id="W6MPU9"/>
<evidence type="ECO:0000313" key="1">
    <source>
        <dbReference type="EMBL" id="CDK28363.1"/>
    </source>
</evidence>